<evidence type="ECO:0000256" key="2">
    <source>
        <dbReference type="ARBA" id="ARBA00023015"/>
    </source>
</evidence>
<organism evidence="6">
    <name type="scientific">Anaerostipes caccae</name>
    <dbReference type="NCBI Taxonomy" id="105841"/>
    <lineage>
        <taxon>Bacteria</taxon>
        <taxon>Bacillati</taxon>
        <taxon>Bacillota</taxon>
        <taxon>Clostridia</taxon>
        <taxon>Lachnospirales</taxon>
        <taxon>Lachnospiraceae</taxon>
        <taxon>Anaerostipes</taxon>
    </lineage>
</organism>
<dbReference type="PANTHER" id="PTHR34294">
    <property type="entry name" value="TRANSCRIPTIONAL REGULATOR-RELATED"/>
    <property type="match status" value="1"/>
</dbReference>
<keyword evidence="4" id="KW-0804">Transcription</keyword>
<keyword evidence="3" id="KW-0238">DNA-binding</keyword>
<dbReference type="AlphaFoldDB" id="A0A6N2WFS9"/>
<evidence type="ECO:0000256" key="3">
    <source>
        <dbReference type="ARBA" id="ARBA00023125"/>
    </source>
</evidence>
<dbReference type="Pfam" id="PF04198">
    <property type="entry name" value="Sugar-bind"/>
    <property type="match status" value="1"/>
</dbReference>
<reference evidence="6" key="1">
    <citation type="submission" date="2019-11" db="EMBL/GenBank/DDBJ databases">
        <authorList>
            <person name="Feng L."/>
        </authorList>
    </citation>
    <scope>NUCLEOTIDE SEQUENCE</scope>
    <source>
        <strain evidence="6">AcaccaeLFYP115</strain>
    </source>
</reference>
<feature type="domain" description="Sugar-binding" evidence="5">
    <location>
        <begin position="62"/>
        <end position="311"/>
    </location>
</feature>
<dbReference type="InterPro" id="IPR051054">
    <property type="entry name" value="SorC_transcr_regulators"/>
</dbReference>
<dbReference type="PANTHER" id="PTHR34294:SF1">
    <property type="entry name" value="TRANSCRIPTIONAL REGULATOR LSRR"/>
    <property type="match status" value="1"/>
</dbReference>
<evidence type="ECO:0000256" key="1">
    <source>
        <dbReference type="ARBA" id="ARBA00010466"/>
    </source>
</evidence>
<dbReference type="InterPro" id="IPR013324">
    <property type="entry name" value="RNA_pol_sigma_r3/r4-like"/>
</dbReference>
<comment type="similarity">
    <text evidence="1">Belongs to the SorC transcriptional regulatory family.</text>
</comment>
<accession>A0A6N2WFS9</accession>
<dbReference type="Gene3D" id="1.10.10.60">
    <property type="entry name" value="Homeodomain-like"/>
    <property type="match status" value="1"/>
</dbReference>
<evidence type="ECO:0000313" key="6">
    <source>
        <dbReference type="EMBL" id="VYT41038.1"/>
    </source>
</evidence>
<dbReference type="GO" id="GO:0003677">
    <property type="term" value="F:DNA binding"/>
    <property type="evidence" value="ECO:0007669"/>
    <property type="project" value="UniProtKB-KW"/>
</dbReference>
<evidence type="ECO:0000259" key="5">
    <source>
        <dbReference type="Pfam" id="PF04198"/>
    </source>
</evidence>
<protein>
    <submittedName>
        <fullName evidence="6">Deoxyribonucleoside regulator</fullName>
    </submittedName>
</protein>
<dbReference type="Gene3D" id="3.40.50.1360">
    <property type="match status" value="1"/>
</dbReference>
<gene>
    <name evidence="6" type="primary">deoR</name>
    <name evidence="6" type="ORF">ACLFYP115_03327</name>
</gene>
<dbReference type="InterPro" id="IPR037171">
    <property type="entry name" value="NagB/RpiA_transferase-like"/>
</dbReference>
<dbReference type="RefSeq" id="WP_006568343.1">
    <property type="nucleotide sequence ID" value="NZ_CACRSQ010000010.1"/>
</dbReference>
<dbReference type="EMBL" id="CACRSQ010000010">
    <property type="protein sequence ID" value="VYT41038.1"/>
    <property type="molecule type" value="Genomic_DNA"/>
</dbReference>
<keyword evidence="2" id="KW-0805">Transcription regulation</keyword>
<evidence type="ECO:0000256" key="4">
    <source>
        <dbReference type="ARBA" id="ARBA00023163"/>
    </source>
</evidence>
<dbReference type="SUPFAM" id="SSF88659">
    <property type="entry name" value="Sigma3 and sigma4 domains of RNA polymerase sigma factors"/>
    <property type="match status" value="1"/>
</dbReference>
<proteinExistence type="inferred from homology"/>
<dbReference type="SUPFAM" id="SSF100950">
    <property type="entry name" value="NagB/RpiA/CoA transferase-like"/>
    <property type="match status" value="1"/>
</dbReference>
<name>A0A6N2WFS9_9FIRM</name>
<dbReference type="InterPro" id="IPR007324">
    <property type="entry name" value="Sugar-bd_dom_put"/>
</dbReference>
<dbReference type="GO" id="GO:0030246">
    <property type="term" value="F:carbohydrate binding"/>
    <property type="evidence" value="ECO:0007669"/>
    <property type="project" value="InterPro"/>
</dbReference>
<sequence length="311" mass="34222">MKKKENPDNMLDKIVLVATLYYKNKLSQQEIAKKLSISRPWVSKLLSRAEDLGIVKIEINSPVTGNSQLEEALKEKYGLSYAGVISTKDQNRDYVAQAAADYFISQLKPKDIVGVGWGNAVSRFIKELHPISFPDVQTVPLAGSFGESFEALPTYNTLQLANTIGGTAKMLHIPAFCSSKEEYETLISNEHTRQILNLGEHADILLMGLGSFESTILTCYNILNDQEIAELKAAHAIGDVALQFLTREGETVETEATKHLIKADIFKAAKNARVSIGVADGLHKVQIIDVALNLKLVNSFFTDEETALALV</sequence>